<dbReference type="AlphaFoldDB" id="A0A4Y2HY52"/>
<evidence type="ECO:0000313" key="2">
    <source>
        <dbReference type="Proteomes" id="UP000499080"/>
    </source>
</evidence>
<keyword evidence="2" id="KW-1185">Reference proteome</keyword>
<sequence>MRRRRSCNVGRRVAYTCCLRQLHRKKSIEVRSGEREGHSWNSLLLVPRIPPPGTASLMMFCEQAHCHVGNIRSGAETISGSQTENVHFKRSVFSIRDLKVSSCINR</sequence>
<reference evidence="1 2" key="1">
    <citation type="journal article" date="2019" name="Sci. Rep.">
        <title>Orb-weaving spider Araneus ventricosus genome elucidates the spidroin gene catalogue.</title>
        <authorList>
            <person name="Kono N."/>
            <person name="Nakamura H."/>
            <person name="Ohtoshi R."/>
            <person name="Moran D.A.P."/>
            <person name="Shinohara A."/>
            <person name="Yoshida Y."/>
            <person name="Fujiwara M."/>
            <person name="Mori M."/>
            <person name="Tomita M."/>
            <person name="Arakawa K."/>
        </authorList>
    </citation>
    <scope>NUCLEOTIDE SEQUENCE [LARGE SCALE GENOMIC DNA]</scope>
</reference>
<dbReference type="Proteomes" id="UP000499080">
    <property type="component" value="Unassembled WGS sequence"/>
</dbReference>
<gene>
    <name evidence="1" type="ORF">AVEN_188212_1</name>
</gene>
<protein>
    <submittedName>
        <fullName evidence="1">Uncharacterized protein</fullName>
    </submittedName>
</protein>
<proteinExistence type="predicted"/>
<comment type="caution">
    <text evidence="1">The sequence shown here is derived from an EMBL/GenBank/DDBJ whole genome shotgun (WGS) entry which is preliminary data.</text>
</comment>
<dbReference type="EMBL" id="BGPR01002253">
    <property type="protein sequence ID" value="GBM70464.1"/>
    <property type="molecule type" value="Genomic_DNA"/>
</dbReference>
<name>A0A4Y2HY52_ARAVE</name>
<organism evidence="1 2">
    <name type="scientific">Araneus ventricosus</name>
    <name type="common">Orbweaver spider</name>
    <name type="synonym">Epeira ventricosa</name>
    <dbReference type="NCBI Taxonomy" id="182803"/>
    <lineage>
        <taxon>Eukaryota</taxon>
        <taxon>Metazoa</taxon>
        <taxon>Ecdysozoa</taxon>
        <taxon>Arthropoda</taxon>
        <taxon>Chelicerata</taxon>
        <taxon>Arachnida</taxon>
        <taxon>Araneae</taxon>
        <taxon>Araneomorphae</taxon>
        <taxon>Entelegynae</taxon>
        <taxon>Araneoidea</taxon>
        <taxon>Araneidae</taxon>
        <taxon>Araneus</taxon>
    </lineage>
</organism>
<evidence type="ECO:0000313" key="1">
    <source>
        <dbReference type="EMBL" id="GBM70464.1"/>
    </source>
</evidence>
<accession>A0A4Y2HY52</accession>